<feature type="compositionally biased region" description="Acidic residues" evidence="1">
    <location>
        <begin position="228"/>
        <end position="237"/>
    </location>
</feature>
<dbReference type="SUPFAM" id="SSF52075">
    <property type="entry name" value="Outer arm dynein light chain 1"/>
    <property type="match status" value="1"/>
</dbReference>
<evidence type="ECO:0000256" key="1">
    <source>
        <dbReference type="SAM" id="MobiDB-lite"/>
    </source>
</evidence>
<dbReference type="OrthoDB" id="10251250at2759"/>
<protein>
    <recommendedName>
        <fullName evidence="4">U2A'/phosphoprotein 32 family A C-terminal domain-containing protein</fullName>
    </recommendedName>
</protein>
<evidence type="ECO:0000313" key="2">
    <source>
        <dbReference type="EMBL" id="RMX40770.1"/>
    </source>
</evidence>
<gene>
    <name evidence="2" type="ORF">pdam_00021850</name>
</gene>
<dbReference type="InterPro" id="IPR032675">
    <property type="entry name" value="LRR_dom_sf"/>
</dbReference>
<feature type="region of interest" description="Disordered" evidence="1">
    <location>
        <begin position="208"/>
        <end position="248"/>
    </location>
</feature>
<dbReference type="InterPro" id="IPR042655">
    <property type="entry name" value="LRC72"/>
</dbReference>
<dbReference type="AlphaFoldDB" id="A0A3M6THB7"/>
<dbReference type="PANTHER" id="PTHR46759">
    <property type="entry name" value="LEUCINE-RICH REPEAT-CONTAINING PROTEIN 72"/>
    <property type="match status" value="1"/>
</dbReference>
<organism evidence="2 3">
    <name type="scientific">Pocillopora damicornis</name>
    <name type="common">Cauliflower coral</name>
    <name type="synonym">Millepora damicornis</name>
    <dbReference type="NCBI Taxonomy" id="46731"/>
    <lineage>
        <taxon>Eukaryota</taxon>
        <taxon>Metazoa</taxon>
        <taxon>Cnidaria</taxon>
        <taxon>Anthozoa</taxon>
        <taxon>Hexacorallia</taxon>
        <taxon>Scleractinia</taxon>
        <taxon>Astrocoeniina</taxon>
        <taxon>Pocilloporidae</taxon>
        <taxon>Pocillopora</taxon>
    </lineage>
</organism>
<dbReference type="Gene3D" id="3.80.10.10">
    <property type="entry name" value="Ribonuclease Inhibitor"/>
    <property type="match status" value="1"/>
</dbReference>
<name>A0A3M6THB7_POCDA</name>
<dbReference type="STRING" id="46731.A0A3M6THB7"/>
<accession>A0A3M6THB7</accession>
<dbReference type="EMBL" id="RCHS01003575">
    <property type="protein sequence ID" value="RMX40770.1"/>
    <property type="molecule type" value="Genomic_DNA"/>
</dbReference>
<evidence type="ECO:0008006" key="4">
    <source>
        <dbReference type="Google" id="ProtNLM"/>
    </source>
</evidence>
<sequence>MADSEKASRVDDPFKETEEQLKRRGIAKDKDVSEIHLANRALEEVADFGKYRNLQIVWLNGNKLTSIIADTMFSTVLFFILQLRKLNCFSSNYQLRELYLQDNMLVELNGSLHHLTCLQVLLLNGNQLVKLTDIVHELKAMQCLKTLNLFANPLAQDYDYRSYVIHHLPSIELLDRKEITKAERDKARKKYDSHREMVKQTVAFGRRADGPPKQVYHPPPSGMLESFGFDEDDCEEQNGDKSDSVSSDHQAILAESIKRRGLQRSVMQYSTFDWSSIPLSQERRLVPESVPDQPRILTVRFR</sequence>
<dbReference type="Proteomes" id="UP000275408">
    <property type="component" value="Unassembled WGS sequence"/>
</dbReference>
<comment type="caution">
    <text evidence="2">The sequence shown here is derived from an EMBL/GenBank/DDBJ whole genome shotgun (WGS) entry which is preliminary data.</text>
</comment>
<reference evidence="2 3" key="1">
    <citation type="journal article" date="2018" name="Sci. Rep.">
        <title>Comparative analysis of the Pocillopora damicornis genome highlights role of immune system in coral evolution.</title>
        <authorList>
            <person name="Cunning R."/>
            <person name="Bay R.A."/>
            <person name="Gillette P."/>
            <person name="Baker A.C."/>
            <person name="Traylor-Knowles N."/>
        </authorList>
    </citation>
    <scope>NUCLEOTIDE SEQUENCE [LARGE SCALE GENOMIC DNA]</scope>
    <source>
        <strain evidence="2">RSMAS</strain>
        <tissue evidence="2">Whole animal</tissue>
    </source>
</reference>
<dbReference type="Pfam" id="PF14580">
    <property type="entry name" value="LRR_9"/>
    <property type="match status" value="1"/>
</dbReference>
<proteinExistence type="predicted"/>
<dbReference type="PANTHER" id="PTHR46759:SF1">
    <property type="entry name" value="LEUCINE-RICH REPEAT-CONTAINING PROTEIN 72"/>
    <property type="match status" value="1"/>
</dbReference>
<keyword evidence="3" id="KW-1185">Reference proteome</keyword>
<evidence type="ECO:0000313" key="3">
    <source>
        <dbReference type="Proteomes" id="UP000275408"/>
    </source>
</evidence>